<feature type="compositionally biased region" description="Acidic residues" evidence="1">
    <location>
        <begin position="488"/>
        <end position="498"/>
    </location>
</feature>
<gene>
    <name evidence="2" type="primary">NOP8</name>
    <name evidence="2" type="ORF">PICST_58583</name>
</gene>
<evidence type="ECO:0000313" key="3">
    <source>
        <dbReference type="Proteomes" id="UP000002258"/>
    </source>
</evidence>
<reference evidence="2 3" key="1">
    <citation type="journal article" date="2007" name="Nat. Biotechnol.">
        <title>Genome sequence of the lignocellulose-bioconverting and xylose-fermenting yeast Pichia stipitis.</title>
        <authorList>
            <person name="Jeffries T.W."/>
            <person name="Grigoriev I.V."/>
            <person name="Grimwood J."/>
            <person name="Laplaza J.M."/>
            <person name="Aerts A."/>
            <person name="Salamov A."/>
            <person name="Schmutz J."/>
            <person name="Lindquist E."/>
            <person name="Dehal P."/>
            <person name="Shapiro H."/>
            <person name="Jin Y.S."/>
            <person name="Passoth V."/>
            <person name="Richardson P.M."/>
        </authorList>
    </citation>
    <scope>NUCLEOTIDE SEQUENCE [LARGE SCALE GENOMIC DNA]</scope>
    <source>
        <strain evidence="3">ATCC 58785 / CBS 6054 / NBRC 10063 / NRRL Y-11545</strain>
    </source>
</reference>
<protein>
    <submittedName>
        <fullName evidence="2">Putaative nucleolar protein required for 60S ribosome biogenesis</fullName>
    </submittedName>
</protein>
<dbReference type="eggNOG" id="ENOG502QQ4K">
    <property type="taxonomic scope" value="Eukaryota"/>
</dbReference>
<dbReference type="AlphaFoldDB" id="A3LTB8"/>
<feature type="region of interest" description="Disordered" evidence="1">
    <location>
        <begin position="466"/>
        <end position="553"/>
    </location>
</feature>
<evidence type="ECO:0000256" key="1">
    <source>
        <dbReference type="SAM" id="MobiDB-lite"/>
    </source>
</evidence>
<dbReference type="InParanoid" id="A3LTB8"/>
<dbReference type="GeneID" id="4838408"/>
<dbReference type="HOGENOM" id="CLU_020873_0_0_1"/>
<keyword evidence="3" id="KW-1185">Reference proteome</keyword>
<organism evidence="2 3">
    <name type="scientific">Scheffersomyces stipitis (strain ATCC 58785 / CBS 6054 / NBRC 10063 / NRRL Y-11545)</name>
    <name type="common">Yeast</name>
    <name type="synonym">Pichia stipitis</name>
    <dbReference type="NCBI Taxonomy" id="322104"/>
    <lineage>
        <taxon>Eukaryota</taxon>
        <taxon>Fungi</taxon>
        <taxon>Dikarya</taxon>
        <taxon>Ascomycota</taxon>
        <taxon>Saccharomycotina</taxon>
        <taxon>Pichiomycetes</taxon>
        <taxon>Debaryomycetaceae</taxon>
        <taxon>Scheffersomyces</taxon>
    </lineage>
</organism>
<sequence>MSDLEEEKDLRIHIGNVSPKLFENQTTLSTRLSKFGTVVKELELFTKPLQDHYFGYITLKITPSSYDKLKAAFNGVLFMGMKLTVAIAKVSFQDRLAKDLTRNDEKKSERLKRAKIKESRDKRISEAETMYPVNSITGALLTTSGTITAPNQSAQGYSISAHTYNDISGNTKNKAPSKSLVGTQSYGAWTSSRSYPYTQENSHTAGGSELIPGRHRVTKRKNHTFSQTLRILVNGELKTFKCYKTKLWGLEKNKTVKDLTWKYANGVWKSGDDHIVERVRKVKINDNYLGGPSAVECGINGDGAAAYGGNSIRDVDDNEDMSEQEDLTKEAMKNKSVLASLFDKFDFDRPMEVEEDTHGIDKEDIVVDKKGRRKVIRYDYEIEGGLEDHDESDNSEDKVDISKADAIITSYTSNIERPQEEVYYDEDDEGNELDLDGLGKQYSTEAIVEKYNEEHAFEIVKSDFKEPESGVVEFDDDPEEVVEKPSEPADEESSEDEFVPTFGQSSVSSTNNTEVLRSLFNPGNTEEVIETGSGFKLALDENDDDIDEDRAMDEDQQQALLEQIRNKQEEDAVRERSTKFGLFWPHLDSPFLSTQSQISKIGAIGDHIKLPGEKDEVVVATKEGEESPYEKWFWENRGELSRECKRRRRDVLRVFKKKSNKFPAV</sequence>
<dbReference type="STRING" id="322104.A3LTB8"/>
<evidence type="ECO:0000313" key="2">
    <source>
        <dbReference type="EMBL" id="ABN66378.2"/>
    </source>
</evidence>
<dbReference type="OMA" id="TKLWGYE"/>
<name>A3LTB8_PICST</name>
<dbReference type="RefSeq" id="XP_001384407.2">
    <property type="nucleotide sequence ID" value="XM_001384370.1"/>
</dbReference>
<accession>A3LTB8</accession>
<dbReference type="FunCoup" id="A3LTB8">
    <property type="interactions" value="183"/>
</dbReference>
<dbReference type="OrthoDB" id="21643at2759"/>
<dbReference type="KEGG" id="pic:PICST_58583"/>
<feature type="compositionally biased region" description="Acidic residues" evidence="1">
    <location>
        <begin position="540"/>
        <end position="553"/>
    </location>
</feature>
<feature type="compositionally biased region" description="Polar residues" evidence="1">
    <location>
        <begin position="502"/>
        <end position="515"/>
    </location>
</feature>
<dbReference type="EMBL" id="CP000498">
    <property type="protein sequence ID" value="ABN66378.2"/>
    <property type="molecule type" value="Genomic_DNA"/>
</dbReference>
<proteinExistence type="predicted"/>
<dbReference type="Proteomes" id="UP000002258">
    <property type="component" value="Chromosome 4"/>
</dbReference>